<dbReference type="InterPro" id="IPR029063">
    <property type="entry name" value="SAM-dependent_MTases_sf"/>
</dbReference>
<accession>A0A160NUB4</accession>
<gene>
    <name evidence="2" type="ORF">SLA_0158</name>
</gene>
<dbReference type="GO" id="GO:0008168">
    <property type="term" value="F:methyltransferase activity"/>
    <property type="evidence" value="ECO:0007669"/>
    <property type="project" value="UniProtKB-KW"/>
</dbReference>
<dbReference type="AlphaFoldDB" id="A0A160NUB4"/>
<dbReference type="PANTHER" id="PTHR43861">
    <property type="entry name" value="TRANS-ACONITATE 2-METHYLTRANSFERASE-RELATED"/>
    <property type="match status" value="1"/>
</dbReference>
<reference evidence="2 3" key="1">
    <citation type="journal article" date="2016" name="Genome Announc.">
        <title>Complete Genome Sequence of Thiostrepton-Producing Streptomyces laurentii ATCC 31255.</title>
        <authorList>
            <person name="Doi K."/>
            <person name="Fujino Y."/>
            <person name="Nagayoshi Y."/>
            <person name="Ohshima T."/>
            <person name="Ogata S."/>
        </authorList>
    </citation>
    <scope>NUCLEOTIDE SEQUENCE [LARGE SCALE GENOMIC DNA]</scope>
    <source>
        <strain evidence="2 3">ATCC 31255</strain>
    </source>
</reference>
<sequence length="253" mass="26978">MGVARPDQGAYLLRTAAMDAGRAYKEELLRLLDPRPGQTVLDVGCGPGTDLPALAERVGPEGLVIGVDRDPAMLAEARRRAEGLPRVEVRRGDAHALPVTPGSVDLAKTDRVLLHVDDPAAALASLHTATRPGAVVGLVEPDWETLIVDAPDIGTSRAFTRFVVEDTVRNPTVGRALGRLAAQAGFTVDTVHATTPVLRDAETADYTLGLGRNLERAVAAGHIEAERARRWFAGLSEGPFQASFTLFTVLARR</sequence>
<evidence type="ECO:0000313" key="2">
    <source>
        <dbReference type="EMBL" id="BAU81113.1"/>
    </source>
</evidence>
<dbReference type="Gene3D" id="3.40.50.150">
    <property type="entry name" value="Vaccinia Virus protein VP39"/>
    <property type="match status" value="1"/>
</dbReference>
<dbReference type="GO" id="GO:0032259">
    <property type="term" value="P:methylation"/>
    <property type="evidence" value="ECO:0007669"/>
    <property type="project" value="UniProtKB-KW"/>
</dbReference>
<dbReference type="GO" id="GO:0017000">
    <property type="term" value="P:antibiotic biosynthetic process"/>
    <property type="evidence" value="ECO:0007669"/>
    <property type="project" value="UniProtKB-ARBA"/>
</dbReference>
<dbReference type="Pfam" id="PF13847">
    <property type="entry name" value="Methyltransf_31"/>
    <property type="match status" value="1"/>
</dbReference>
<feature type="domain" description="Methyltransferase" evidence="1">
    <location>
        <begin position="36"/>
        <end position="142"/>
    </location>
</feature>
<organism evidence="2 3">
    <name type="scientific">Streptomyces laurentii</name>
    <dbReference type="NCBI Taxonomy" id="39478"/>
    <lineage>
        <taxon>Bacteria</taxon>
        <taxon>Bacillati</taxon>
        <taxon>Actinomycetota</taxon>
        <taxon>Actinomycetes</taxon>
        <taxon>Kitasatosporales</taxon>
        <taxon>Streptomycetaceae</taxon>
        <taxon>Streptomyces</taxon>
    </lineage>
</organism>
<name>A0A160NUB4_STRLU</name>
<keyword evidence="3" id="KW-1185">Reference proteome</keyword>
<dbReference type="PANTHER" id="PTHR43861:SF1">
    <property type="entry name" value="TRANS-ACONITATE 2-METHYLTRANSFERASE"/>
    <property type="match status" value="1"/>
</dbReference>
<dbReference type="CDD" id="cd02440">
    <property type="entry name" value="AdoMet_MTases"/>
    <property type="match status" value="1"/>
</dbReference>
<dbReference type="Proteomes" id="UP000217676">
    <property type="component" value="Chromosome"/>
</dbReference>
<dbReference type="InterPro" id="IPR025714">
    <property type="entry name" value="Methyltranfer_dom"/>
</dbReference>
<protein>
    <submittedName>
        <fullName evidence="2">UbiE/COQ5 methyltransferase</fullName>
    </submittedName>
</protein>
<evidence type="ECO:0000259" key="1">
    <source>
        <dbReference type="Pfam" id="PF13847"/>
    </source>
</evidence>
<keyword evidence="2" id="KW-0489">Methyltransferase</keyword>
<dbReference type="KEGG" id="slau:SLA_0158"/>
<dbReference type="EMBL" id="AP017424">
    <property type="protein sequence ID" value="BAU81113.1"/>
    <property type="molecule type" value="Genomic_DNA"/>
</dbReference>
<keyword evidence="2" id="KW-0808">Transferase</keyword>
<dbReference type="SUPFAM" id="SSF53335">
    <property type="entry name" value="S-adenosyl-L-methionine-dependent methyltransferases"/>
    <property type="match status" value="1"/>
</dbReference>
<evidence type="ECO:0000313" key="3">
    <source>
        <dbReference type="Proteomes" id="UP000217676"/>
    </source>
</evidence>
<proteinExistence type="predicted"/>